<gene>
    <name evidence="1" type="ORF">LCGC14_0579430</name>
</gene>
<accession>A0A0F9UQ36</accession>
<name>A0A0F9UQ36_9ZZZZ</name>
<evidence type="ECO:0000313" key="1">
    <source>
        <dbReference type="EMBL" id="KKN55733.1"/>
    </source>
</evidence>
<dbReference type="EMBL" id="LAZR01000874">
    <property type="protein sequence ID" value="KKN55733.1"/>
    <property type="molecule type" value="Genomic_DNA"/>
</dbReference>
<protein>
    <submittedName>
        <fullName evidence="1">Uncharacterized protein</fullName>
    </submittedName>
</protein>
<proteinExistence type="predicted"/>
<comment type="caution">
    <text evidence="1">The sequence shown here is derived from an EMBL/GenBank/DDBJ whole genome shotgun (WGS) entry which is preliminary data.</text>
</comment>
<reference evidence="1" key="1">
    <citation type="journal article" date="2015" name="Nature">
        <title>Complex archaea that bridge the gap between prokaryotes and eukaryotes.</title>
        <authorList>
            <person name="Spang A."/>
            <person name="Saw J.H."/>
            <person name="Jorgensen S.L."/>
            <person name="Zaremba-Niedzwiedzka K."/>
            <person name="Martijn J."/>
            <person name="Lind A.E."/>
            <person name="van Eijk R."/>
            <person name="Schleper C."/>
            <person name="Guy L."/>
            <person name="Ettema T.J."/>
        </authorList>
    </citation>
    <scope>NUCLEOTIDE SEQUENCE</scope>
</reference>
<dbReference type="AlphaFoldDB" id="A0A0F9UQ36"/>
<organism evidence="1">
    <name type="scientific">marine sediment metagenome</name>
    <dbReference type="NCBI Taxonomy" id="412755"/>
    <lineage>
        <taxon>unclassified sequences</taxon>
        <taxon>metagenomes</taxon>
        <taxon>ecological metagenomes</taxon>
    </lineage>
</organism>
<sequence>MGLIEQAKSDIKDITSNPDEFGVSITLTAPTGEIATLNGLHSKHHMSVNTDGIMINSKNAHISVSEDLLIAQNYPVRKDGEVKLNDHKVSVKDSTGISKNYVIREGFPDETIGLITCILGSFGTN</sequence>